<dbReference type="CDD" id="cd15482">
    <property type="entry name" value="Sialidase_non-viral"/>
    <property type="match status" value="1"/>
</dbReference>
<gene>
    <name evidence="6" type="primary">nanA_1</name>
    <name evidence="6" type="ORF">NCTC13337_02439</name>
</gene>
<dbReference type="Pfam" id="PF13088">
    <property type="entry name" value="BNR_2"/>
    <property type="match status" value="1"/>
</dbReference>
<keyword evidence="6" id="KW-0378">Hydrolase</keyword>
<name>A0A380MZK3_9GAMM</name>
<keyword evidence="7" id="KW-1185">Reference proteome</keyword>
<accession>A0A380MZK3</accession>
<feature type="domain" description="Laminin G" evidence="4">
    <location>
        <begin position="197"/>
        <end position="288"/>
    </location>
</feature>
<feature type="domain" description="Sialidase" evidence="5">
    <location>
        <begin position="467"/>
        <end position="731"/>
    </location>
</feature>
<dbReference type="GO" id="GO:0006689">
    <property type="term" value="P:ganglioside catabolic process"/>
    <property type="evidence" value="ECO:0007669"/>
    <property type="project" value="TreeGrafter"/>
</dbReference>
<dbReference type="EC" id="3.2.1.18" evidence="3"/>
<dbReference type="Proteomes" id="UP000254601">
    <property type="component" value="Unassembled WGS sequence"/>
</dbReference>
<proteinExistence type="inferred from homology"/>
<dbReference type="InterPro" id="IPR011040">
    <property type="entry name" value="Sialidase"/>
</dbReference>
<comment type="catalytic activity">
    <reaction evidence="1">
        <text>Hydrolysis of alpha-(2-&gt;3)-, alpha-(2-&gt;6)-, alpha-(2-&gt;8)- glycosidic linkages of terminal sialic acid residues in oligosaccharides, glycoproteins, glycolipids, colominic acid and synthetic substrates.</text>
        <dbReference type="EC" id="3.2.1.18"/>
    </reaction>
</comment>
<dbReference type="InterPro" id="IPR013320">
    <property type="entry name" value="ConA-like_dom_sf"/>
</dbReference>
<sequence>MDRNHTSITIDYISGECIPIAHLATAHYGSFVLDFISTIDGTLIDIQGDKGYITLKISRGALLGELRLGEDVRQLDAEDALGLDDGKLHTIGFTADETGTHLFVDGYEQFSSTLSVWFKEIEAKTLSVDPESLMQPKWLAFYDAPLPITGMVALARPAKPFLEFATAELSPRDAKRCSDLEIGSLRARFRARGLGQGGTIIAAKGSQGELALTLEAGNLYYRVYQQSTLIAEVSAQGHWDDGHWHDMVLSSGRGALILYVDGYQVALAAGAAFFTELGQIERVTVGMSLEKIRLFGEAQSAAIFDAILSDHQVKRLAGVMPLPTRALFDTGYQGSRSYRIPSLLTLQSGVILAGADQRVSIANDSPNDINFVMRRSLDGGQTWEDAQTLIQYPGSGALGASVIDSVLVQDKNSGRVLVIIDHFPGGVGQPNCCAGTGFDEQGRPILIDREGQSYIWCKNGEVLTADGEKTPYQVDGLGNVSANGDARGNVYLAFGVDAQESLFTVRTSYLQMIYSDDDGATWSAPIDITSQVKQPWMRFLGTSPGNGIQLSSGRILVPIYYNHEEGITFSCAVMFSDDGGQTWQLGQSPNDDRELFGVRIHSRHLKDDRGSLHESVLVEGHDGAVHVYMRNQHPSGRVAHAVSYDGGETWGEVDYVAQLTEIFSQPNAINVTFSDGKQATVFANASQMLPFRGCGVLRMSFDDGKTWPHNRVFNPRHYVYQCMTQLPNGNLALLWERETQGLYLTIIPLEWLTASCQSLH</sequence>
<dbReference type="Gene3D" id="2.40.220.10">
    <property type="entry name" value="Intramolecular Trans-sialidase, Domain 3"/>
    <property type="match status" value="1"/>
</dbReference>
<keyword evidence="6" id="KW-0326">Glycosidase</keyword>
<evidence type="ECO:0000256" key="1">
    <source>
        <dbReference type="ARBA" id="ARBA00000427"/>
    </source>
</evidence>
<dbReference type="Gene3D" id="2.120.10.10">
    <property type="match status" value="1"/>
</dbReference>
<organism evidence="6 7">
    <name type="scientific">Suttonella ornithocola</name>
    <dbReference type="NCBI Taxonomy" id="279832"/>
    <lineage>
        <taxon>Bacteria</taxon>
        <taxon>Pseudomonadati</taxon>
        <taxon>Pseudomonadota</taxon>
        <taxon>Gammaproteobacteria</taxon>
        <taxon>Cardiobacteriales</taxon>
        <taxon>Cardiobacteriaceae</taxon>
        <taxon>Suttonella</taxon>
    </lineage>
</organism>
<dbReference type="EMBL" id="UHIC01000001">
    <property type="protein sequence ID" value="SUO97456.1"/>
    <property type="molecule type" value="Genomic_DNA"/>
</dbReference>
<dbReference type="InterPro" id="IPR023364">
    <property type="entry name" value="Trans_sialidase_dom3"/>
</dbReference>
<dbReference type="GO" id="GO:0016020">
    <property type="term" value="C:membrane"/>
    <property type="evidence" value="ECO:0007669"/>
    <property type="project" value="TreeGrafter"/>
</dbReference>
<dbReference type="GO" id="GO:0005737">
    <property type="term" value="C:cytoplasm"/>
    <property type="evidence" value="ECO:0007669"/>
    <property type="project" value="TreeGrafter"/>
</dbReference>
<dbReference type="PANTHER" id="PTHR10628">
    <property type="entry name" value="SIALIDASE"/>
    <property type="match status" value="1"/>
</dbReference>
<comment type="similarity">
    <text evidence="2">Belongs to the glycosyl hydrolase 33 family.</text>
</comment>
<evidence type="ECO:0000256" key="2">
    <source>
        <dbReference type="ARBA" id="ARBA00009348"/>
    </source>
</evidence>
<dbReference type="SUPFAM" id="SSF50939">
    <property type="entry name" value="Sialidases"/>
    <property type="match status" value="1"/>
</dbReference>
<dbReference type="InterPro" id="IPR001791">
    <property type="entry name" value="Laminin_G"/>
</dbReference>
<evidence type="ECO:0000259" key="4">
    <source>
        <dbReference type="Pfam" id="PF02210"/>
    </source>
</evidence>
<dbReference type="SUPFAM" id="SSF49899">
    <property type="entry name" value="Concanavalin A-like lectins/glucanases"/>
    <property type="match status" value="2"/>
</dbReference>
<dbReference type="Gene3D" id="2.60.120.200">
    <property type="match status" value="2"/>
</dbReference>
<evidence type="ECO:0000256" key="3">
    <source>
        <dbReference type="ARBA" id="ARBA00012733"/>
    </source>
</evidence>
<dbReference type="GO" id="GO:0004308">
    <property type="term" value="F:exo-alpha-sialidase activity"/>
    <property type="evidence" value="ECO:0007669"/>
    <property type="project" value="UniProtKB-EC"/>
</dbReference>
<dbReference type="GO" id="GO:0009313">
    <property type="term" value="P:oligosaccharide catabolic process"/>
    <property type="evidence" value="ECO:0007669"/>
    <property type="project" value="TreeGrafter"/>
</dbReference>
<evidence type="ECO:0000313" key="6">
    <source>
        <dbReference type="EMBL" id="SUO97456.1"/>
    </source>
</evidence>
<protein>
    <recommendedName>
        <fullName evidence="3">exo-alpha-sialidase</fullName>
        <ecNumber evidence="3">3.2.1.18</ecNumber>
    </recommendedName>
</protein>
<evidence type="ECO:0000259" key="5">
    <source>
        <dbReference type="Pfam" id="PF13088"/>
    </source>
</evidence>
<dbReference type="InterPro" id="IPR036278">
    <property type="entry name" value="Sialidase_sf"/>
</dbReference>
<evidence type="ECO:0000313" key="7">
    <source>
        <dbReference type="Proteomes" id="UP000254601"/>
    </source>
</evidence>
<dbReference type="OrthoDB" id="7294637at2"/>
<dbReference type="PANTHER" id="PTHR10628:SF30">
    <property type="entry name" value="EXO-ALPHA-SIALIDASE"/>
    <property type="match status" value="1"/>
</dbReference>
<reference evidence="6 7" key="1">
    <citation type="submission" date="2018-06" db="EMBL/GenBank/DDBJ databases">
        <authorList>
            <consortium name="Pathogen Informatics"/>
            <person name="Doyle S."/>
        </authorList>
    </citation>
    <scope>NUCLEOTIDE SEQUENCE [LARGE SCALE GENOMIC DNA]</scope>
    <source>
        <strain evidence="6 7">NCTC13337</strain>
    </source>
</reference>
<dbReference type="RefSeq" id="WP_072576480.1">
    <property type="nucleotide sequence ID" value="NZ_LWHB01000077.1"/>
</dbReference>
<dbReference type="Pfam" id="PF02210">
    <property type="entry name" value="Laminin_G_2"/>
    <property type="match status" value="1"/>
</dbReference>
<dbReference type="InterPro" id="IPR026856">
    <property type="entry name" value="Sialidase_fam"/>
</dbReference>
<dbReference type="AlphaFoldDB" id="A0A380MZK3"/>